<dbReference type="OrthoDB" id="3015541at2759"/>
<dbReference type="Proteomes" id="UP000092154">
    <property type="component" value="Unassembled WGS sequence"/>
</dbReference>
<keyword evidence="3" id="KW-1185">Reference proteome</keyword>
<feature type="compositionally biased region" description="Basic residues" evidence="1">
    <location>
        <begin position="198"/>
        <end position="208"/>
    </location>
</feature>
<feature type="compositionally biased region" description="Basic and acidic residues" evidence="1">
    <location>
        <begin position="185"/>
        <end position="197"/>
    </location>
</feature>
<evidence type="ECO:0000313" key="2">
    <source>
        <dbReference type="EMBL" id="OAX31933.1"/>
    </source>
</evidence>
<feature type="region of interest" description="Disordered" evidence="1">
    <location>
        <begin position="1"/>
        <end position="35"/>
    </location>
</feature>
<name>A0A1B7MH53_9AGAM</name>
<dbReference type="STRING" id="1314800.A0A1B7MH53"/>
<proteinExistence type="predicted"/>
<reference evidence="2 3" key="1">
    <citation type="submission" date="2016-06" db="EMBL/GenBank/DDBJ databases">
        <title>Comparative genomics of the ectomycorrhizal sister species Rhizopogon vinicolor and Rhizopogon vesiculosus (Basidiomycota: Boletales) reveals a divergence of the mating type B locus.</title>
        <authorList>
            <consortium name="DOE Joint Genome Institute"/>
            <person name="Mujic A.B."/>
            <person name="Kuo A."/>
            <person name="Tritt A."/>
            <person name="Lipzen A."/>
            <person name="Chen C."/>
            <person name="Johnson J."/>
            <person name="Sharma A."/>
            <person name="Barry K."/>
            <person name="Grigoriev I.V."/>
            <person name="Spatafora J.W."/>
        </authorList>
    </citation>
    <scope>NUCLEOTIDE SEQUENCE [LARGE SCALE GENOMIC DNA]</scope>
    <source>
        <strain evidence="2 3">AM-OR11-026</strain>
    </source>
</reference>
<accession>A0A1B7MH53</accession>
<gene>
    <name evidence="2" type="ORF">K503DRAFT_33699</name>
</gene>
<dbReference type="InParanoid" id="A0A1B7MH53"/>
<feature type="compositionally biased region" description="Polar residues" evidence="1">
    <location>
        <begin position="1"/>
        <end position="13"/>
    </location>
</feature>
<sequence length="208" mass="23211">MLSNVTHPLSNATLDHVRPRAHGHGHRRRISQARTSQTSIYETRAIEGELTTLFYLTSSPQSLPSSATKTIGRAPVYVINPETASVDSVSVWDNEKGIMAPRKYCALRDEAQNMVTESKQVWLDTSFSIFAFQSFDPPRHPSWCEGALGTFNAELPAPSALVIWTAWHEGTIVDGAGQMPPPQLIEHEWGGTKERSTNKGRRQTWRSQ</sequence>
<protein>
    <submittedName>
        <fullName evidence="2">Uncharacterized protein</fullName>
    </submittedName>
</protein>
<dbReference type="EMBL" id="KV449182">
    <property type="protein sequence ID" value="OAX31933.1"/>
    <property type="molecule type" value="Genomic_DNA"/>
</dbReference>
<evidence type="ECO:0000313" key="3">
    <source>
        <dbReference type="Proteomes" id="UP000092154"/>
    </source>
</evidence>
<evidence type="ECO:0000256" key="1">
    <source>
        <dbReference type="SAM" id="MobiDB-lite"/>
    </source>
</evidence>
<feature type="region of interest" description="Disordered" evidence="1">
    <location>
        <begin position="175"/>
        <end position="208"/>
    </location>
</feature>
<organism evidence="2 3">
    <name type="scientific">Rhizopogon vinicolor AM-OR11-026</name>
    <dbReference type="NCBI Taxonomy" id="1314800"/>
    <lineage>
        <taxon>Eukaryota</taxon>
        <taxon>Fungi</taxon>
        <taxon>Dikarya</taxon>
        <taxon>Basidiomycota</taxon>
        <taxon>Agaricomycotina</taxon>
        <taxon>Agaricomycetes</taxon>
        <taxon>Agaricomycetidae</taxon>
        <taxon>Boletales</taxon>
        <taxon>Suillineae</taxon>
        <taxon>Rhizopogonaceae</taxon>
        <taxon>Rhizopogon</taxon>
    </lineage>
</organism>
<dbReference type="AlphaFoldDB" id="A0A1B7MH53"/>
<feature type="compositionally biased region" description="Basic residues" evidence="1">
    <location>
        <begin position="19"/>
        <end position="31"/>
    </location>
</feature>